<dbReference type="EMBL" id="DYUZ01000029">
    <property type="protein sequence ID" value="HJG37841.1"/>
    <property type="molecule type" value="Genomic_DNA"/>
</dbReference>
<evidence type="ECO:0000313" key="3">
    <source>
        <dbReference type="Proteomes" id="UP000753256"/>
    </source>
</evidence>
<organism evidence="2 3">
    <name type="scientific">Enorma phocaeensis</name>
    <dbReference type="NCBI Taxonomy" id="1871019"/>
    <lineage>
        <taxon>Bacteria</taxon>
        <taxon>Bacillati</taxon>
        <taxon>Actinomycetota</taxon>
        <taxon>Coriobacteriia</taxon>
        <taxon>Coriobacteriales</taxon>
        <taxon>Coriobacteriaceae</taxon>
        <taxon>Enorma</taxon>
    </lineage>
</organism>
<name>A0A921IWK2_9ACTN</name>
<dbReference type="AlphaFoldDB" id="A0A921IWK2"/>
<comment type="caution">
    <text evidence="2">The sequence shown here is derived from an EMBL/GenBank/DDBJ whole genome shotgun (WGS) entry which is preliminary data.</text>
</comment>
<accession>A0A921IWK2</accession>
<dbReference type="InterPro" id="IPR007344">
    <property type="entry name" value="GrpB/CoaE"/>
</dbReference>
<dbReference type="PANTHER" id="PTHR34822:SF1">
    <property type="entry name" value="GRPB FAMILY PROTEIN"/>
    <property type="match status" value="1"/>
</dbReference>
<reference evidence="2" key="2">
    <citation type="submission" date="2021-09" db="EMBL/GenBank/DDBJ databases">
        <authorList>
            <person name="Gilroy R."/>
        </authorList>
    </citation>
    <scope>NUCLEOTIDE SEQUENCE</scope>
    <source>
        <strain evidence="2">ChiHjej13B12-9602</strain>
    </source>
</reference>
<sequence>MPQHITVVDYDPMWPQAFEAERALLAEALGDNCTAIYHIGSTAVPCLAAKPIIDLMVAVRSLHEVDSAATTLCNLGYEYLGEFGIPGRRYLRKGGDERTHQVHIFAADDWYNIDRHLAVRDFLRNNRQAREAYANIKRDLAQRYPYDIDGYCAGKGEYVRELERQALAVYDGSRNKPHPAAPTAQQGKPSSASAPSCSPERYTGIEPCGR</sequence>
<dbReference type="Pfam" id="PF04229">
    <property type="entry name" value="GrpB"/>
    <property type="match status" value="1"/>
</dbReference>
<dbReference type="RefSeq" id="WP_273190874.1">
    <property type="nucleotide sequence ID" value="NZ_DYUZ01000029.1"/>
</dbReference>
<dbReference type="InterPro" id="IPR043519">
    <property type="entry name" value="NT_sf"/>
</dbReference>
<feature type="compositionally biased region" description="Low complexity" evidence="1">
    <location>
        <begin position="189"/>
        <end position="199"/>
    </location>
</feature>
<dbReference type="PANTHER" id="PTHR34822">
    <property type="entry name" value="GRPB DOMAIN PROTEIN (AFU_ORTHOLOGUE AFUA_1G01530)"/>
    <property type="match status" value="1"/>
</dbReference>
<dbReference type="SUPFAM" id="SSF81301">
    <property type="entry name" value="Nucleotidyltransferase"/>
    <property type="match status" value="1"/>
</dbReference>
<protein>
    <submittedName>
        <fullName evidence="2">GrpB family protein</fullName>
    </submittedName>
</protein>
<evidence type="ECO:0000256" key="1">
    <source>
        <dbReference type="SAM" id="MobiDB-lite"/>
    </source>
</evidence>
<evidence type="ECO:0000313" key="2">
    <source>
        <dbReference type="EMBL" id="HJG37841.1"/>
    </source>
</evidence>
<dbReference type="Gene3D" id="3.30.460.10">
    <property type="entry name" value="Beta Polymerase, domain 2"/>
    <property type="match status" value="1"/>
</dbReference>
<gene>
    <name evidence="2" type="ORF">K8V70_08295</name>
</gene>
<dbReference type="Proteomes" id="UP000753256">
    <property type="component" value="Unassembled WGS sequence"/>
</dbReference>
<feature type="region of interest" description="Disordered" evidence="1">
    <location>
        <begin position="170"/>
        <end position="210"/>
    </location>
</feature>
<reference evidence="2" key="1">
    <citation type="journal article" date="2021" name="PeerJ">
        <title>Extensive microbial diversity within the chicken gut microbiome revealed by metagenomics and culture.</title>
        <authorList>
            <person name="Gilroy R."/>
            <person name="Ravi A."/>
            <person name="Getino M."/>
            <person name="Pursley I."/>
            <person name="Horton D.L."/>
            <person name="Alikhan N.F."/>
            <person name="Baker D."/>
            <person name="Gharbi K."/>
            <person name="Hall N."/>
            <person name="Watson M."/>
            <person name="Adriaenssens E.M."/>
            <person name="Foster-Nyarko E."/>
            <person name="Jarju S."/>
            <person name="Secka A."/>
            <person name="Antonio M."/>
            <person name="Oren A."/>
            <person name="Chaudhuri R.R."/>
            <person name="La Ragione R."/>
            <person name="Hildebrand F."/>
            <person name="Pallen M.J."/>
        </authorList>
    </citation>
    <scope>NUCLEOTIDE SEQUENCE</scope>
    <source>
        <strain evidence="2">ChiHjej13B12-9602</strain>
    </source>
</reference>
<proteinExistence type="predicted"/>